<evidence type="ECO:0000259" key="1">
    <source>
        <dbReference type="Pfam" id="PF00149"/>
    </source>
</evidence>
<dbReference type="Pfam" id="PF00149">
    <property type="entry name" value="Metallophos"/>
    <property type="match status" value="1"/>
</dbReference>
<dbReference type="AlphaFoldDB" id="A0AAN9SCS5"/>
<proteinExistence type="predicted"/>
<evidence type="ECO:0000313" key="2">
    <source>
        <dbReference type="EMBL" id="KAK7392954.1"/>
    </source>
</evidence>
<dbReference type="PANTHER" id="PTHR32440">
    <property type="entry name" value="PHOSPHATASE DCR2-RELATED-RELATED"/>
    <property type="match status" value="1"/>
</dbReference>
<dbReference type="SUPFAM" id="SSF56300">
    <property type="entry name" value="Metallo-dependent phosphatases"/>
    <property type="match status" value="1"/>
</dbReference>
<name>A0AAN9SCS5_PSOTE</name>
<dbReference type="EMBL" id="JAYMYS010000005">
    <property type="protein sequence ID" value="KAK7392954.1"/>
    <property type="molecule type" value="Genomic_DNA"/>
</dbReference>
<evidence type="ECO:0000313" key="3">
    <source>
        <dbReference type="Proteomes" id="UP001386955"/>
    </source>
</evidence>
<organism evidence="2 3">
    <name type="scientific">Psophocarpus tetragonolobus</name>
    <name type="common">Winged bean</name>
    <name type="synonym">Dolichos tetragonolobus</name>
    <dbReference type="NCBI Taxonomy" id="3891"/>
    <lineage>
        <taxon>Eukaryota</taxon>
        <taxon>Viridiplantae</taxon>
        <taxon>Streptophyta</taxon>
        <taxon>Embryophyta</taxon>
        <taxon>Tracheophyta</taxon>
        <taxon>Spermatophyta</taxon>
        <taxon>Magnoliopsida</taxon>
        <taxon>eudicotyledons</taxon>
        <taxon>Gunneridae</taxon>
        <taxon>Pentapetalae</taxon>
        <taxon>rosids</taxon>
        <taxon>fabids</taxon>
        <taxon>Fabales</taxon>
        <taxon>Fabaceae</taxon>
        <taxon>Papilionoideae</taxon>
        <taxon>50 kb inversion clade</taxon>
        <taxon>NPAAA clade</taxon>
        <taxon>indigoferoid/millettioid clade</taxon>
        <taxon>Phaseoleae</taxon>
        <taxon>Psophocarpus</taxon>
    </lineage>
</organism>
<comment type="caution">
    <text evidence="2">The sequence shown here is derived from an EMBL/GenBank/DDBJ whole genome shotgun (WGS) entry which is preliminary data.</text>
</comment>
<dbReference type="GO" id="GO:0005737">
    <property type="term" value="C:cytoplasm"/>
    <property type="evidence" value="ECO:0007669"/>
    <property type="project" value="TreeGrafter"/>
</dbReference>
<gene>
    <name evidence="2" type="ORF">VNO78_21404</name>
</gene>
<dbReference type="InterPro" id="IPR029052">
    <property type="entry name" value="Metallo-depent_PP-like"/>
</dbReference>
<dbReference type="Gene3D" id="3.60.21.10">
    <property type="match status" value="1"/>
</dbReference>
<dbReference type="CDD" id="cd07383">
    <property type="entry name" value="MPP_Dcr2"/>
    <property type="match status" value="1"/>
</dbReference>
<dbReference type="GO" id="GO:0016788">
    <property type="term" value="F:hydrolase activity, acting on ester bonds"/>
    <property type="evidence" value="ECO:0007669"/>
    <property type="project" value="TreeGrafter"/>
</dbReference>
<keyword evidence="3" id="KW-1185">Reference proteome</keyword>
<feature type="domain" description="Calcineurin-like phosphoesterase" evidence="1">
    <location>
        <begin position="81"/>
        <end position="353"/>
    </location>
</feature>
<dbReference type="InterPro" id="IPR011230">
    <property type="entry name" value="PAP14/16/28/29"/>
</dbReference>
<protein>
    <recommendedName>
        <fullName evidence="1">Calcineurin-like phosphoesterase domain-containing protein</fullName>
    </recommendedName>
</protein>
<dbReference type="PIRSF" id="PIRSF030250">
    <property type="entry name" value="Ptase_At2g46880"/>
    <property type="match status" value="1"/>
</dbReference>
<dbReference type="Proteomes" id="UP001386955">
    <property type="component" value="Unassembled WGS sequence"/>
</dbReference>
<dbReference type="InterPro" id="IPR004843">
    <property type="entry name" value="Calcineurin-like_PHP"/>
</dbReference>
<sequence length="413" mass="46155">MKIENATQRFFPFSDAVSLRRSVPFFFSLSMETQRKLFLPLLFLSLFSTVGSSSIVDQAIRFRLAGGAAERSVPMRAGAPFKIALFADLHFGENAWTEWGPRQDVNSIRVMNTVLHLENPDFVIYLGDVITANNMMIANASLYWDQAISPARNRGIPWASVFGNHDDAAFEWPLEWFSAPGIPPIHCPQTTTSYNSGEEECSFKGTGRLELMANEIKHNGSFSSNGPRNLWPSVSNYVLQVSSPDDPPSPVAFLYFLDSGGGSYPQVISSGQVEWFQQKGQEINPDSRVPEIIFWHIPSTAYEVVAPKFAIQKPCIGSINKESVAAQEVEMGIMDLLVNRTSVKAIFVGHDHGLDWCCPYNKLWLCYARHTGYGGYGDWPRGARILEITQTPFSLKSWIRMEDGLVHSEVVLS</sequence>
<reference evidence="2 3" key="1">
    <citation type="submission" date="2024-01" db="EMBL/GenBank/DDBJ databases">
        <title>The genomes of 5 underutilized Papilionoideae crops provide insights into root nodulation and disease resistanc.</title>
        <authorList>
            <person name="Jiang F."/>
        </authorList>
    </citation>
    <scope>NUCLEOTIDE SEQUENCE [LARGE SCALE GENOMIC DNA]</scope>
    <source>
        <strain evidence="2">DUOXIRENSHENG_FW03</strain>
        <tissue evidence="2">Leaves</tissue>
    </source>
</reference>
<accession>A0AAN9SCS5</accession>
<dbReference type="PANTHER" id="PTHR32440:SF11">
    <property type="entry name" value="METALLOPHOSPHOESTERASE DOMAIN-CONTAINING PROTEIN"/>
    <property type="match status" value="1"/>
</dbReference>